<dbReference type="RefSeq" id="WP_200584596.1">
    <property type="nucleotide sequence ID" value="NZ_JAEHFY010000003.1"/>
</dbReference>
<evidence type="ECO:0000313" key="2">
    <source>
        <dbReference type="Proteomes" id="UP000660024"/>
    </source>
</evidence>
<keyword evidence="2" id="KW-1185">Reference proteome</keyword>
<comment type="caution">
    <text evidence="1">The sequence shown here is derived from an EMBL/GenBank/DDBJ whole genome shotgun (WGS) entry which is preliminary data.</text>
</comment>
<name>A0ABS1BG21_9SPHI</name>
<accession>A0ABS1BG21</accession>
<dbReference type="Proteomes" id="UP000660024">
    <property type="component" value="Unassembled WGS sequence"/>
</dbReference>
<proteinExistence type="predicted"/>
<organism evidence="1 2">
    <name type="scientific">Pedobacter segetis</name>
    <dbReference type="NCBI Taxonomy" id="2793069"/>
    <lineage>
        <taxon>Bacteria</taxon>
        <taxon>Pseudomonadati</taxon>
        <taxon>Bacteroidota</taxon>
        <taxon>Sphingobacteriia</taxon>
        <taxon>Sphingobacteriales</taxon>
        <taxon>Sphingobacteriaceae</taxon>
        <taxon>Pedobacter</taxon>
    </lineage>
</organism>
<reference evidence="1 2" key="1">
    <citation type="submission" date="2020-12" db="EMBL/GenBank/DDBJ databases">
        <title>Bacterial novel species Pedobacter sp. SD-b isolated from soil.</title>
        <authorList>
            <person name="Jung H.-Y."/>
        </authorList>
    </citation>
    <scope>NUCLEOTIDE SEQUENCE [LARGE SCALE GENOMIC DNA]</scope>
    <source>
        <strain evidence="1 2">SD-b</strain>
    </source>
</reference>
<protein>
    <submittedName>
        <fullName evidence="1">ABC transporter ATPase</fullName>
    </submittedName>
</protein>
<gene>
    <name evidence="1" type="ORF">I5M32_02455</name>
</gene>
<sequence>MINDTARVWVYQSNRVFNDGEMVVLAGFLKNFTQNWVAHNQALKAGFEIKYNRFIILIVDEEQALASGCSIDKSVHLMQEIERKFGIDLFDRFNIAWKVKDEIKSAPREEFEQQIKLGNINRETLVFNNLVSNYHQLKTNWEIPFKDSWHSKIFRLESVF</sequence>
<dbReference type="EMBL" id="JAEHFY010000003">
    <property type="protein sequence ID" value="MBK0381810.1"/>
    <property type="molecule type" value="Genomic_DNA"/>
</dbReference>
<evidence type="ECO:0000313" key="1">
    <source>
        <dbReference type="EMBL" id="MBK0381810.1"/>
    </source>
</evidence>